<dbReference type="SUPFAM" id="SSF56801">
    <property type="entry name" value="Acetyl-CoA synthetase-like"/>
    <property type="match status" value="1"/>
</dbReference>
<dbReference type="InterPro" id="IPR000873">
    <property type="entry name" value="AMP-dep_synth/lig_dom"/>
</dbReference>
<proteinExistence type="inferred from homology"/>
<evidence type="ECO:0000313" key="6">
    <source>
        <dbReference type="EMBL" id="OOF98066.1"/>
    </source>
</evidence>
<reference evidence="7" key="1">
    <citation type="journal article" date="2017" name="Genome Biol.">
        <title>Comparative genomics reveals high biological diversity and specific adaptations in the industrially and medically important fungal genus Aspergillus.</title>
        <authorList>
            <person name="de Vries R.P."/>
            <person name="Riley R."/>
            <person name="Wiebenga A."/>
            <person name="Aguilar-Osorio G."/>
            <person name="Amillis S."/>
            <person name="Uchima C.A."/>
            <person name="Anderluh G."/>
            <person name="Asadollahi M."/>
            <person name="Askin M."/>
            <person name="Barry K."/>
            <person name="Battaglia E."/>
            <person name="Bayram O."/>
            <person name="Benocci T."/>
            <person name="Braus-Stromeyer S.A."/>
            <person name="Caldana C."/>
            <person name="Canovas D."/>
            <person name="Cerqueira G.C."/>
            <person name="Chen F."/>
            <person name="Chen W."/>
            <person name="Choi C."/>
            <person name="Clum A."/>
            <person name="Dos Santos R.A."/>
            <person name="Damasio A.R."/>
            <person name="Diallinas G."/>
            <person name="Emri T."/>
            <person name="Fekete E."/>
            <person name="Flipphi M."/>
            <person name="Freyberg S."/>
            <person name="Gallo A."/>
            <person name="Gournas C."/>
            <person name="Habgood R."/>
            <person name="Hainaut M."/>
            <person name="Harispe M.L."/>
            <person name="Henrissat B."/>
            <person name="Hilden K.S."/>
            <person name="Hope R."/>
            <person name="Hossain A."/>
            <person name="Karabika E."/>
            <person name="Karaffa L."/>
            <person name="Karanyi Z."/>
            <person name="Krasevec N."/>
            <person name="Kuo A."/>
            <person name="Kusch H."/>
            <person name="LaButti K."/>
            <person name="Lagendijk E.L."/>
            <person name="Lapidus A."/>
            <person name="Levasseur A."/>
            <person name="Lindquist E."/>
            <person name="Lipzen A."/>
            <person name="Logrieco A.F."/>
            <person name="MacCabe A."/>
            <person name="Maekelae M.R."/>
            <person name="Malavazi I."/>
            <person name="Melin P."/>
            <person name="Meyer V."/>
            <person name="Mielnichuk N."/>
            <person name="Miskei M."/>
            <person name="Molnar A.P."/>
            <person name="Mule G."/>
            <person name="Ngan C.Y."/>
            <person name="Orejas M."/>
            <person name="Orosz E."/>
            <person name="Ouedraogo J.P."/>
            <person name="Overkamp K.M."/>
            <person name="Park H.-S."/>
            <person name="Perrone G."/>
            <person name="Piumi F."/>
            <person name="Punt P.J."/>
            <person name="Ram A.F."/>
            <person name="Ramon A."/>
            <person name="Rauscher S."/>
            <person name="Record E."/>
            <person name="Riano-Pachon D.M."/>
            <person name="Robert V."/>
            <person name="Roehrig J."/>
            <person name="Ruller R."/>
            <person name="Salamov A."/>
            <person name="Salih N.S."/>
            <person name="Samson R.A."/>
            <person name="Sandor E."/>
            <person name="Sanguinetti M."/>
            <person name="Schuetze T."/>
            <person name="Sepcic K."/>
            <person name="Shelest E."/>
            <person name="Sherlock G."/>
            <person name="Sophianopoulou V."/>
            <person name="Squina F.M."/>
            <person name="Sun H."/>
            <person name="Susca A."/>
            <person name="Todd R.B."/>
            <person name="Tsang A."/>
            <person name="Unkles S.E."/>
            <person name="van de Wiele N."/>
            <person name="van Rossen-Uffink D."/>
            <person name="Oliveira J.V."/>
            <person name="Vesth T.C."/>
            <person name="Visser J."/>
            <person name="Yu J.-H."/>
            <person name="Zhou M."/>
            <person name="Andersen M.R."/>
            <person name="Archer D.B."/>
            <person name="Baker S.E."/>
            <person name="Benoit I."/>
            <person name="Brakhage A.A."/>
            <person name="Braus G.H."/>
            <person name="Fischer R."/>
            <person name="Frisvad J.C."/>
            <person name="Goldman G.H."/>
            <person name="Houbraken J."/>
            <person name="Oakley B."/>
            <person name="Pocsi I."/>
            <person name="Scazzocchio C."/>
            <person name="Seiboth B."/>
            <person name="vanKuyk P.A."/>
            <person name="Wortman J."/>
            <person name="Dyer P.S."/>
            <person name="Grigoriev I.V."/>
        </authorList>
    </citation>
    <scope>NUCLEOTIDE SEQUENCE [LARGE SCALE GENOMIC DNA]</scope>
    <source>
        <strain evidence="7">ITEM 5010</strain>
    </source>
</reference>
<evidence type="ECO:0000256" key="4">
    <source>
        <dbReference type="ARBA" id="ARBA00029454"/>
    </source>
</evidence>
<dbReference type="STRING" id="602072.A0A1R3RU83"/>
<dbReference type="CDD" id="cd05918">
    <property type="entry name" value="A_NRPS_SidN3_like"/>
    <property type="match status" value="1"/>
</dbReference>
<dbReference type="Gene3D" id="1.10.1200.10">
    <property type="entry name" value="ACP-like"/>
    <property type="match status" value="1"/>
</dbReference>
<dbReference type="OrthoDB" id="416786at2759"/>
<evidence type="ECO:0000256" key="2">
    <source>
        <dbReference type="ARBA" id="ARBA00022553"/>
    </source>
</evidence>
<organism evidence="6 7">
    <name type="scientific">Aspergillus carbonarius (strain ITEM 5010)</name>
    <dbReference type="NCBI Taxonomy" id="602072"/>
    <lineage>
        <taxon>Eukaryota</taxon>
        <taxon>Fungi</taxon>
        <taxon>Dikarya</taxon>
        <taxon>Ascomycota</taxon>
        <taxon>Pezizomycotina</taxon>
        <taxon>Eurotiomycetes</taxon>
        <taxon>Eurotiomycetidae</taxon>
        <taxon>Eurotiales</taxon>
        <taxon>Aspergillaceae</taxon>
        <taxon>Aspergillus</taxon>
        <taxon>Aspergillus subgen. Circumdati</taxon>
    </lineage>
</organism>
<keyword evidence="3" id="KW-0436">Ligase</keyword>
<feature type="domain" description="Carrier" evidence="5">
    <location>
        <begin position="497"/>
        <end position="580"/>
    </location>
</feature>
<dbReference type="SUPFAM" id="SSF47336">
    <property type="entry name" value="ACP-like"/>
    <property type="match status" value="1"/>
</dbReference>
<evidence type="ECO:0000259" key="5">
    <source>
        <dbReference type="PROSITE" id="PS50075"/>
    </source>
</evidence>
<dbReference type="FunFam" id="3.30.300.30:FF:000015">
    <property type="entry name" value="Nonribosomal peptide synthase SidD"/>
    <property type="match status" value="1"/>
</dbReference>
<dbReference type="PROSITE" id="PS50075">
    <property type="entry name" value="CARRIER"/>
    <property type="match status" value="1"/>
</dbReference>
<dbReference type="InterPro" id="IPR036291">
    <property type="entry name" value="NAD(P)-bd_dom_sf"/>
</dbReference>
<evidence type="ECO:0000256" key="1">
    <source>
        <dbReference type="ARBA" id="ARBA00022450"/>
    </source>
</evidence>
<accession>A0A1R3RU83</accession>
<dbReference type="PANTHER" id="PTHR44845">
    <property type="entry name" value="CARRIER DOMAIN-CONTAINING PROTEIN"/>
    <property type="match status" value="1"/>
</dbReference>
<dbReference type="Pfam" id="PF07993">
    <property type="entry name" value="NAD_binding_4"/>
    <property type="match status" value="1"/>
</dbReference>
<dbReference type="Proteomes" id="UP000188318">
    <property type="component" value="Unassembled WGS sequence"/>
</dbReference>
<dbReference type="InterPro" id="IPR036736">
    <property type="entry name" value="ACP-like_sf"/>
</dbReference>
<dbReference type="InterPro" id="IPR020845">
    <property type="entry name" value="AMP-binding_CS"/>
</dbReference>
<keyword evidence="2" id="KW-0597">Phosphoprotein</keyword>
<dbReference type="OMA" id="QTKFMSQ"/>
<gene>
    <name evidence="6" type="ORF">ASPCADRAFT_141925</name>
</gene>
<sequence length="1008" mass="109570">MLGILKAGGVFAALDPLQSHQRLEEMVRILGCTVLITSDLHVAKVSSLVAHALVLPCDALPHPPNSSSIGNTAADTPQPETSLQPDDAAFILFTSGSTGHPKAILHEHGAVCSHALALGDAMGYAKARVLQFAAYVWDVAVIDVFITLIFGGCVCIPSEEDRLSNIAAFIQWSEANLAILTPSYARTIDPETVPSLKTLGLAGECLTPEDVDRWRGRLTLMNVYGPAEVGACTLNTAVTALATGEREGIRTGGVKNIGPALRSSPCWLVDPTDPNILVPVGAVGELLVSGPNLAREYLDLPAQTAASFIQDPTWAAALDLNGPRRFYRTGDLARYDISAFDGSLVFMGRKDDQMKVRGQRIEPGEIEYHLQRVPGVKGAVVAIPACGPRKGELVAVVTTSQGQDQSQDHAHLNPLHGLSAETLPLSRIQDSISEALPDYMVPTACVVLAHLPLTASMKINRKEVKAWLEKMDDSSQPQECSTAAAAAAAVATLAETEQTAWVISTLLDEYLRSLHPDRPVRLEALGYDLSLHSAGLDSIQMITFLSMLRKRFGDVLSFPAVMKTRLLTVRSLAGLIDNTRTAIPPRSFQSVEIEAEIEELTQQLRKRLQSSNTQVHDNEIGIATAQAPRNVFLTGASGYLGNQILRELLSQPDMHFYILMRRPPPSGNNMPYEKSPPPNDPIRETAMLEGWWNRSLQTRYTIWPGDLAEKNLGLARSQLRLLAGQGPAGECVHGIIHCGAVVHYTLDYESLQAANVLSTMTLLEIMGRSKVLSTFVFVSGGRNPTSMHTESPKPKQKLEEDSLWNGYSQSKYISERLTLESPSALSPYFQDKHLCTVNPGYIIGSATTNWRANTRDFIWRLVAGCLEIGLYNQDEEYKWLFVSDVASVSRVVVTALLNPDPNSSGGGGAHAITEGIPFHTLWAILQHEYGYRLTGVPGTQWLQALRANVLGAGESHPLFTLLPVLETHGLHLGGQYDHSFGESNATAECVRRNIAYLASIGFLPRPSS</sequence>
<dbReference type="InterPro" id="IPR009081">
    <property type="entry name" value="PP-bd_ACP"/>
</dbReference>
<dbReference type="PROSITE" id="PS00455">
    <property type="entry name" value="AMP_BINDING"/>
    <property type="match status" value="1"/>
</dbReference>
<dbReference type="AlphaFoldDB" id="A0A1R3RU83"/>
<comment type="similarity">
    <text evidence="4">Belongs to the NRP synthetase family.</text>
</comment>
<dbReference type="InterPro" id="IPR045851">
    <property type="entry name" value="AMP-bd_C_sf"/>
</dbReference>
<dbReference type="Pfam" id="PF00501">
    <property type="entry name" value="AMP-binding"/>
    <property type="match status" value="1"/>
</dbReference>
<evidence type="ECO:0000256" key="3">
    <source>
        <dbReference type="ARBA" id="ARBA00022598"/>
    </source>
</evidence>
<dbReference type="VEuPathDB" id="FungiDB:ASPCADRAFT_141925"/>
<name>A0A1R3RU83_ASPC5</name>
<dbReference type="SUPFAM" id="SSF51735">
    <property type="entry name" value="NAD(P)-binding Rossmann-fold domains"/>
    <property type="match status" value="1"/>
</dbReference>
<dbReference type="Gene3D" id="3.40.50.12780">
    <property type="entry name" value="N-terminal domain of ligase-like"/>
    <property type="match status" value="1"/>
</dbReference>
<dbReference type="GO" id="GO:0016874">
    <property type="term" value="F:ligase activity"/>
    <property type="evidence" value="ECO:0007669"/>
    <property type="project" value="UniProtKB-KW"/>
</dbReference>
<dbReference type="Gene3D" id="3.40.50.720">
    <property type="entry name" value="NAD(P)-binding Rossmann-like Domain"/>
    <property type="match status" value="1"/>
</dbReference>
<dbReference type="EMBL" id="KV907496">
    <property type="protein sequence ID" value="OOF98066.1"/>
    <property type="molecule type" value="Genomic_DNA"/>
</dbReference>
<evidence type="ECO:0000313" key="7">
    <source>
        <dbReference type="Proteomes" id="UP000188318"/>
    </source>
</evidence>
<keyword evidence="1" id="KW-0596">Phosphopantetheine</keyword>
<dbReference type="InterPro" id="IPR013120">
    <property type="entry name" value="FAR_NAD-bd"/>
</dbReference>
<dbReference type="Gene3D" id="3.30.300.30">
    <property type="match status" value="1"/>
</dbReference>
<protein>
    <recommendedName>
        <fullName evidence="5">Carrier domain-containing protein</fullName>
    </recommendedName>
</protein>
<dbReference type="PANTHER" id="PTHR44845:SF4">
    <property type="entry name" value="NONRIBOSOMAL PEPTIDE SYNTHASE INPA"/>
    <property type="match status" value="1"/>
</dbReference>
<dbReference type="Pfam" id="PF00550">
    <property type="entry name" value="PP-binding"/>
    <property type="match status" value="1"/>
</dbReference>
<keyword evidence="7" id="KW-1185">Reference proteome</keyword>
<dbReference type="InterPro" id="IPR042099">
    <property type="entry name" value="ANL_N_sf"/>
</dbReference>